<dbReference type="Proteomes" id="UP000006055">
    <property type="component" value="Chromosome"/>
</dbReference>
<evidence type="ECO:0000313" key="1">
    <source>
        <dbReference type="EMBL" id="AFM25707.1"/>
    </source>
</evidence>
<dbReference type="PROSITE" id="PS51257">
    <property type="entry name" value="PROKAR_LIPOPROTEIN"/>
    <property type="match status" value="1"/>
</dbReference>
<dbReference type="HOGENOM" id="CLU_1658041_0_0_7"/>
<reference evidence="2" key="1">
    <citation type="submission" date="2012-06" db="EMBL/GenBank/DDBJ databases">
        <title>Complete sequence of chromosome of Desulfomonile tiedjei DSM 6799.</title>
        <authorList>
            <person name="Lucas S."/>
            <person name="Copeland A."/>
            <person name="Lapidus A."/>
            <person name="Glavina del Rio T."/>
            <person name="Dalin E."/>
            <person name="Tice H."/>
            <person name="Bruce D."/>
            <person name="Goodwin L."/>
            <person name="Pitluck S."/>
            <person name="Peters L."/>
            <person name="Ovchinnikova G."/>
            <person name="Zeytun A."/>
            <person name="Lu M."/>
            <person name="Kyrpides N."/>
            <person name="Mavromatis K."/>
            <person name="Ivanova N."/>
            <person name="Brettin T."/>
            <person name="Detter J.C."/>
            <person name="Han C."/>
            <person name="Larimer F."/>
            <person name="Land M."/>
            <person name="Hauser L."/>
            <person name="Markowitz V."/>
            <person name="Cheng J.-F."/>
            <person name="Hugenholtz P."/>
            <person name="Woyke T."/>
            <person name="Wu D."/>
            <person name="Spring S."/>
            <person name="Schroeder M."/>
            <person name="Brambilla E."/>
            <person name="Klenk H.-P."/>
            <person name="Eisen J.A."/>
        </authorList>
    </citation>
    <scope>NUCLEOTIDE SEQUENCE [LARGE SCALE GENOMIC DNA]</scope>
    <source>
        <strain evidence="2">ATCC 49306 / DSM 6799 / DCB-1</strain>
    </source>
</reference>
<accession>I4C816</accession>
<dbReference type="KEGG" id="dti:Desti_3043"/>
<protein>
    <recommendedName>
        <fullName evidence="3">Lipoprotein</fullName>
    </recommendedName>
</protein>
<keyword evidence="2" id="KW-1185">Reference proteome</keyword>
<dbReference type="AlphaFoldDB" id="I4C816"/>
<name>I4C816_DESTA</name>
<organism evidence="1 2">
    <name type="scientific">Desulfomonile tiedjei (strain ATCC 49306 / DSM 6799 / DCB-1)</name>
    <dbReference type="NCBI Taxonomy" id="706587"/>
    <lineage>
        <taxon>Bacteria</taxon>
        <taxon>Pseudomonadati</taxon>
        <taxon>Thermodesulfobacteriota</taxon>
        <taxon>Desulfomonilia</taxon>
        <taxon>Desulfomonilales</taxon>
        <taxon>Desulfomonilaceae</taxon>
        <taxon>Desulfomonile</taxon>
    </lineage>
</organism>
<dbReference type="EMBL" id="CP003360">
    <property type="protein sequence ID" value="AFM25707.1"/>
    <property type="molecule type" value="Genomic_DNA"/>
</dbReference>
<proteinExistence type="predicted"/>
<gene>
    <name evidence="1" type="ordered locus">Desti_3043</name>
</gene>
<evidence type="ECO:0000313" key="2">
    <source>
        <dbReference type="Proteomes" id="UP000006055"/>
    </source>
</evidence>
<sequence length="159" mass="18194">MRELIIHLTKYAQMACLSGILVLSSSCSDYGISRKINTFFKEISVSEPSSHYDLRDVVPGDWEEVCIVYFPYISRSDIEKKFQGKVVGREKFVSEAHWMLLGINGKREITQVVLDVDVGRFLADNFKGASWQRNCVSSQEAVLTWITQNGQRYLKLGNY</sequence>
<evidence type="ECO:0008006" key="3">
    <source>
        <dbReference type="Google" id="ProtNLM"/>
    </source>
</evidence>